<evidence type="ECO:0000313" key="3">
    <source>
        <dbReference type="Proteomes" id="UP000255389"/>
    </source>
</evidence>
<feature type="region of interest" description="Disordered" evidence="1">
    <location>
        <begin position="233"/>
        <end position="267"/>
    </location>
</feature>
<name>A0A378WCA3_MYCFO</name>
<dbReference type="EMBL" id="UGQY01000006">
    <property type="protein sequence ID" value="SUA31417.1"/>
    <property type="molecule type" value="Genomic_DNA"/>
</dbReference>
<sequence>MSDLAFRPAGEVELPVERAQRRAAALTSSVSTMFRTLAEIYRDEDWRHLSDHTGAPYTTFTGFVQDHLGVAGSYARRYQQGITGLILPLQELALPGTQIPVTSADVARLGLAGAQAVVDQAPAVLADLTESSEQTRALRELIDRVVAQPPAAATPTAGVPALGNLVPTEIPERPSDFAPTEHETSGAEVAGPPWSDSTDDLGPPWATSIPEEVGAHDEHRGSAAALAQNFDADSQDVEEVGGSDSSSDDHAAAGESTPEGSANSSELAEAIATVLRSDPVALARTASPTMRESLASDAVVAAQRLSRLGQLLHSLTPSPGRSPSSLKVAN</sequence>
<evidence type="ECO:0000256" key="1">
    <source>
        <dbReference type="SAM" id="MobiDB-lite"/>
    </source>
</evidence>
<evidence type="ECO:0000313" key="2">
    <source>
        <dbReference type="EMBL" id="SUA31417.1"/>
    </source>
</evidence>
<organism evidence="2 3">
    <name type="scientific">Mycolicibacterium fortuitum</name>
    <name type="common">Mycobacterium fortuitum</name>
    <dbReference type="NCBI Taxonomy" id="1766"/>
    <lineage>
        <taxon>Bacteria</taxon>
        <taxon>Bacillati</taxon>
        <taxon>Actinomycetota</taxon>
        <taxon>Actinomycetes</taxon>
        <taxon>Mycobacteriales</taxon>
        <taxon>Mycobacteriaceae</taxon>
        <taxon>Mycolicibacterium</taxon>
    </lineage>
</organism>
<protein>
    <submittedName>
        <fullName evidence="2">Uncharacterized protein</fullName>
    </submittedName>
</protein>
<proteinExistence type="predicted"/>
<gene>
    <name evidence="2" type="ORF">NCTC1542_06771</name>
</gene>
<dbReference type="AlphaFoldDB" id="A0A378WCA3"/>
<feature type="compositionally biased region" description="Basic and acidic residues" evidence="1">
    <location>
        <begin position="170"/>
        <end position="185"/>
    </location>
</feature>
<reference evidence="2 3" key="1">
    <citation type="submission" date="2018-06" db="EMBL/GenBank/DDBJ databases">
        <authorList>
            <consortium name="Pathogen Informatics"/>
            <person name="Doyle S."/>
        </authorList>
    </citation>
    <scope>NUCLEOTIDE SEQUENCE [LARGE SCALE GENOMIC DNA]</scope>
    <source>
        <strain evidence="2 3">NCTC1542</strain>
    </source>
</reference>
<dbReference type="Proteomes" id="UP000255389">
    <property type="component" value="Unassembled WGS sequence"/>
</dbReference>
<feature type="region of interest" description="Disordered" evidence="1">
    <location>
        <begin position="168"/>
        <end position="209"/>
    </location>
</feature>
<accession>A0A378WCA3</accession>